<evidence type="ECO:0000313" key="4">
    <source>
        <dbReference type="EMBL" id="MBB1161915.1"/>
    </source>
</evidence>
<reference evidence="4 5" key="1">
    <citation type="submission" date="2020-08" db="EMBL/GenBank/DDBJ databases">
        <title>Aquariorum lacteus gen. nov., sp. nov., a new member of the family Comamonadaceae, isolated from freshwater aquarium.</title>
        <authorList>
            <person name="Chun S.-J."/>
        </authorList>
    </citation>
    <scope>NUCLEOTIDE SEQUENCE [LARGE SCALE GENOMIC DNA]</scope>
    <source>
        <strain evidence="4 5">SJAQ100</strain>
    </source>
</reference>
<dbReference type="Gene3D" id="3.40.50.720">
    <property type="entry name" value="NAD(P)-binding Rossmann-like Domain"/>
    <property type="match status" value="1"/>
</dbReference>
<protein>
    <submittedName>
        <fullName evidence="4">SDR family oxidoreductase</fullName>
    </submittedName>
</protein>
<name>A0A839HI29_9BURK</name>
<dbReference type="EMBL" id="JACIVI010000002">
    <property type="protein sequence ID" value="MBB1161915.1"/>
    <property type="molecule type" value="Genomic_DNA"/>
</dbReference>
<comment type="similarity">
    <text evidence="1">Belongs to the short-chain dehydrogenases/reductases (SDR) family.</text>
</comment>
<sequence>MKLSPRSDRPVLLVTGGSRGIGAAVVRGAVARGWAVAFSWREREAAARALVDELSAAGAEVFAQQADVAVEAEVLALFAAVDAHFGRLDGLVNNAGLLERQARVEQMDAARLQRVLGANVVGSFLCAREAVRRLSTRHGGRGGAIVNLSSRAARLGAANEYVDYAAAKAAVDTLTLGLAREVGAEGIRVNAVAPGLIDTEIHASGGEPGRIARLQSAVPLGRGGQPEEVAEAVLWLLSEAASYVTGSVLDVAGGR</sequence>
<organism evidence="4 5">
    <name type="scientific">Aquariibacter albus</name>
    <dbReference type="NCBI Taxonomy" id="2759899"/>
    <lineage>
        <taxon>Bacteria</taxon>
        <taxon>Pseudomonadati</taxon>
        <taxon>Pseudomonadota</taxon>
        <taxon>Betaproteobacteria</taxon>
        <taxon>Burkholderiales</taxon>
        <taxon>Sphaerotilaceae</taxon>
        <taxon>Aquariibacter</taxon>
    </lineage>
</organism>
<comment type="caution">
    <text evidence="4">The sequence shown here is derived from an EMBL/GenBank/DDBJ whole genome shotgun (WGS) entry which is preliminary data.</text>
</comment>
<feature type="domain" description="Ketoreductase" evidence="3">
    <location>
        <begin position="10"/>
        <end position="229"/>
    </location>
</feature>
<evidence type="ECO:0000259" key="3">
    <source>
        <dbReference type="SMART" id="SM00822"/>
    </source>
</evidence>
<dbReference type="SMART" id="SM00822">
    <property type="entry name" value="PKS_KR"/>
    <property type="match status" value="1"/>
</dbReference>
<dbReference type="FunFam" id="3.40.50.720:FF:000173">
    <property type="entry name" value="3-oxoacyl-[acyl-carrier protein] reductase"/>
    <property type="match status" value="1"/>
</dbReference>
<dbReference type="PRINTS" id="PR00080">
    <property type="entry name" value="SDRFAMILY"/>
</dbReference>
<dbReference type="RefSeq" id="WP_182663310.1">
    <property type="nucleotide sequence ID" value="NZ_JACIVI010000002.1"/>
</dbReference>
<dbReference type="InterPro" id="IPR002347">
    <property type="entry name" value="SDR_fam"/>
</dbReference>
<dbReference type="InterPro" id="IPR057326">
    <property type="entry name" value="KR_dom"/>
</dbReference>
<evidence type="ECO:0000256" key="2">
    <source>
        <dbReference type="ARBA" id="ARBA00023002"/>
    </source>
</evidence>
<dbReference type="PANTHER" id="PTHR43639">
    <property type="entry name" value="OXIDOREDUCTASE, SHORT-CHAIN DEHYDROGENASE/REDUCTASE FAMILY (AFU_ORTHOLOGUE AFUA_5G02870)"/>
    <property type="match status" value="1"/>
</dbReference>
<keyword evidence="5" id="KW-1185">Reference proteome</keyword>
<evidence type="ECO:0000256" key="1">
    <source>
        <dbReference type="ARBA" id="ARBA00006484"/>
    </source>
</evidence>
<gene>
    <name evidence="4" type="ORF">H4F90_07975</name>
</gene>
<keyword evidence="2" id="KW-0560">Oxidoreductase</keyword>
<dbReference type="SUPFAM" id="SSF51735">
    <property type="entry name" value="NAD(P)-binding Rossmann-fold domains"/>
    <property type="match status" value="1"/>
</dbReference>
<accession>A0A839HI29</accession>
<dbReference type="AlphaFoldDB" id="A0A839HI29"/>
<evidence type="ECO:0000313" key="5">
    <source>
        <dbReference type="Proteomes" id="UP000586093"/>
    </source>
</evidence>
<proteinExistence type="inferred from homology"/>
<dbReference type="GO" id="GO:0016491">
    <property type="term" value="F:oxidoreductase activity"/>
    <property type="evidence" value="ECO:0007669"/>
    <property type="project" value="UniProtKB-KW"/>
</dbReference>
<dbReference type="Proteomes" id="UP000586093">
    <property type="component" value="Unassembled WGS sequence"/>
</dbReference>
<dbReference type="PRINTS" id="PR00081">
    <property type="entry name" value="GDHRDH"/>
</dbReference>
<dbReference type="Pfam" id="PF13561">
    <property type="entry name" value="adh_short_C2"/>
    <property type="match status" value="1"/>
</dbReference>
<dbReference type="PANTHER" id="PTHR43639:SF1">
    <property type="entry name" value="SHORT-CHAIN DEHYDROGENASE_REDUCTASE FAMILY PROTEIN"/>
    <property type="match status" value="1"/>
</dbReference>
<dbReference type="NCBIfam" id="NF004777">
    <property type="entry name" value="PRK06123.1"/>
    <property type="match status" value="1"/>
</dbReference>
<dbReference type="InterPro" id="IPR036291">
    <property type="entry name" value="NAD(P)-bd_dom_sf"/>
</dbReference>